<dbReference type="AlphaFoldDB" id="A0AAN7BAB6"/>
<comment type="caution">
    <text evidence="2">The sequence shown here is derived from an EMBL/GenBank/DDBJ whole genome shotgun (WGS) entry which is preliminary data.</text>
</comment>
<feature type="region of interest" description="Disordered" evidence="1">
    <location>
        <begin position="1"/>
        <end position="164"/>
    </location>
</feature>
<feature type="compositionally biased region" description="Polar residues" evidence="1">
    <location>
        <begin position="155"/>
        <end position="164"/>
    </location>
</feature>
<name>A0AAN7BAB6_9PEZI</name>
<organism evidence="2 3">
    <name type="scientific">Rhypophila decipiens</name>
    <dbReference type="NCBI Taxonomy" id="261697"/>
    <lineage>
        <taxon>Eukaryota</taxon>
        <taxon>Fungi</taxon>
        <taxon>Dikarya</taxon>
        <taxon>Ascomycota</taxon>
        <taxon>Pezizomycotina</taxon>
        <taxon>Sordariomycetes</taxon>
        <taxon>Sordariomycetidae</taxon>
        <taxon>Sordariales</taxon>
        <taxon>Naviculisporaceae</taxon>
        <taxon>Rhypophila</taxon>
    </lineage>
</organism>
<dbReference type="EMBL" id="MU858053">
    <property type="protein sequence ID" value="KAK4218496.1"/>
    <property type="molecule type" value="Genomic_DNA"/>
</dbReference>
<gene>
    <name evidence="2" type="ORF">QBC37DRAFT_369107</name>
</gene>
<feature type="compositionally biased region" description="Polar residues" evidence="1">
    <location>
        <begin position="116"/>
        <end position="127"/>
    </location>
</feature>
<sequence>MAGSGPSGTDSQPERRVSRSKNDRGQYKLEKKTPEEIAKRKRLAAEGKADGKSSKKERSSRNSSAADEPRSNSSSSYACGPWKPASSSSTRKSADSESSHRSSKTSKSSHKKGYAESTTSDASSEMPSQPPRYPVSTEPATNGYYGSPPPVQPMRQFNSPAQHQPNFYTHLNMRRIQSQADHTTNSSSLLRMQTENPLPSITLTIQTKELLPMIEISGLSSRVGPPLAHAPGMIPPIIINLGEPISLMANNQTHSGDISRKDQPTRQTITKANLNQTPRRNRFHVTPISPVTICQHGYNT</sequence>
<feature type="compositionally biased region" description="Basic and acidic residues" evidence="1">
    <location>
        <begin position="12"/>
        <end position="60"/>
    </location>
</feature>
<proteinExistence type="predicted"/>
<feature type="compositionally biased region" description="Basic residues" evidence="1">
    <location>
        <begin position="101"/>
        <end position="112"/>
    </location>
</feature>
<protein>
    <submittedName>
        <fullName evidence="2">Uncharacterized protein</fullName>
    </submittedName>
</protein>
<keyword evidence="3" id="KW-1185">Reference proteome</keyword>
<dbReference type="Proteomes" id="UP001301769">
    <property type="component" value="Unassembled WGS sequence"/>
</dbReference>
<evidence type="ECO:0000313" key="3">
    <source>
        <dbReference type="Proteomes" id="UP001301769"/>
    </source>
</evidence>
<reference evidence="2" key="1">
    <citation type="journal article" date="2023" name="Mol. Phylogenet. Evol.">
        <title>Genome-scale phylogeny and comparative genomics of the fungal order Sordariales.</title>
        <authorList>
            <person name="Hensen N."/>
            <person name="Bonometti L."/>
            <person name="Westerberg I."/>
            <person name="Brannstrom I.O."/>
            <person name="Guillou S."/>
            <person name="Cros-Aarteil S."/>
            <person name="Calhoun S."/>
            <person name="Haridas S."/>
            <person name="Kuo A."/>
            <person name="Mondo S."/>
            <person name="Pangilinan J."/>
            <person name="Riley R."/>
            <person name="LaButti K."/>
            <person name="Andreopoulos B."/>
            <person name="Lipzen A."/>
            <person name="Chen C."/>
            <person name="Yan M."/>
            <person name="Daum C."/>
            <person name="Ng V."/>
            <person name="Clum A."/>
            <person name="Steindorff A."/>
            <person name="Ohm R.A."/>
            <person name="Martin F."/>
            <person name="Silar P."/>
            <person name="Natvig D.O."/>
            <person name="Lalanne C."/>
            <person name="Gautier V."/>
            <person name="Ament-Velasquez S.L."/>
            <person name="Kruys A."/>
            <person name="Hutchinson M.I."/>
            <person name="Powell A.J."/>
            <person name="Barry K."/>
            <person name="Miller A.N."/>
            <person name="Grigoriev I.V."/>
            <person name="Debuchy R."/>
            <person name="Gladieux P."/>
            <person name="Hiltunen Thoren M."/>
            <person name="Johannesson H."/>
        </authorList>
    </citation>
    <scope>NUCLEOTIDE SEQUENCE</scope>
    <source>
        <strain evidence="2">PSN293</strain>
    </source>
</reference>
<accession>A0AAN7BAB6</accession>
<evidence type="ECO:0000256" key="1">
    <source>
        <dbReference type="SAM" id="MobiDB-lite"/>
    </source>
</evidence>
<reference evidence="2" key="2">
    <citation type="submission" date="2023-05" db="EMBL/GenBank/DDBJ databases">
        <authorList>
            <consortium name="Lawrence Berkeley National Laboratory"/>
            <person name="Steindorff A."/>
            <person name="Hensen N."/>
            <person name="Bonometti L."/>
            <person name="Westerberg I."/>
            <person name="Brannstrom I.O."/>
            <person name="Guillou S."/>
            <person name="Cros-Aarteil S."/>
            <person name="Calhoun S."/>
            <person name="Haridas S."/>
            <person name="Kuo A."/>
            <person name="Mondo S."/>
            <person name="Pangilinan J."/>
            <person name="Riley R."/>
            <person name="Labutti K."/>
            <person name="Andreopoulos B."/>
            <person name="Lipzen A."/>
            <person name="Chen C."/>
            <person name="Yanf M."/>
            <person name="Daum C."/>
            <person name="Ng V."/>
            <person name="Clum A."/>
            <person name="Ohm R."/>
            <person name="Martin F."/>
            <person name="Silar P."/>
            <person name="Natvig D."/>
            <person name="Lalanne C."/>
            <person name="Gautier V."/>
            <person name="Ament-Velasquez S.L."/>
            <person name="Kruys A."/>
            <person name="Hutchinson M.I."/>
            <person name="Powell A.J."/>
            <person name="Barry K."/>
            <person name="Miller A.N."/>
            <person name="Grigoriev I.V."/>
            <person name="Debuchy R."/>
            <person name="Gladieux P."/>
            <person name="Thoren M.H."/>
            <person name="Johannesson H."/>
        </authorList>
    </citation>
    <scope>NUCLEOTIDE SEQUENCE</scope>
    <source>
        <strain evidence="2">PSN293</strain>
    </source>
</reference>
<evidence type="ECO:0000313" key="2">
    <source>
        <dbReference type="EMBL" id="KAK4218496.1"/>
    </source>
</evidence>